<evidence type="ECO:0000313" key="3">
    <source>
        <dbReference type="Proteomes" id="UP001237642"/>
    </source>
</evidence>
<feature type="compositionally biased region" description="Basic and acidic residues" evidence="1">
    <location>
        <begin position="56"/>
        <end position="68"/>
    </location>
</feature>
<reference evidence="2" key="2">
    <citation type="submission" date="2023-05" db="EMBL/GenBank/DDBJ databases">
        <authorList>
            <person name="Schelkunov M.I."/>
        </authorList>
    </citation>
    <scope>NUCLEOTIDE SEQUENCE</scope>
    <source>
        <strain evidence="2">Hsosn_3</strain>
        <tissue evidence="2">Leaf</tissue>
    </source>
</reference>
<keyword evidence="3" id="KW-1185">Reference proteome</keyword>
<proteinExistence type="predicted"/>
<protein>
    <submittedName>
        <fullName evidence="2">SH3 and FCH domain-containing protein</fullName>
    </submittedName>
</protein>
<gene>
    <name evidence="2" type="ORF">POM88_011614</name>
</gene>
<dbReference type="PANTHER" id="PTHR34198">
    <property type="entry name" value="OS01G0175100 PROTEIN"/>
    <property type="match status" value="1"/>
</dbReference>
<evidence type="ECO:0000313" key="2">
    <source>
        <dbReference type="EMBL" id="KAK1392558.1"/>
    </source>
</evidence>
<dbReference type="EMBL" id="JAUIZM010000003">
    <property type="protein sequence ID" value="KAK1392558.1"/>
    <property type="molecule type" value="Genomic_DNA"/>
</dbReference>
<feature type="region of interest" description="Disordered" evidence="1">
    <location>
        <begin position="48"/>
        <end position="74"/>
    </location>
</feature>
<dbReference type="PANTHER" id="PTHR34198:SF1">
    <property type="entry name" value="OS01G0104300 PROTEIN"/>
    <property type="match status" value="1"/>
</dbReference>
<name>A0AAD8IWJ6_9APIA</name>
<comment type="caution">
    <text evidence="2">The sequence shown here is derived from an EMBL/GenBank/DDBJ whole genome shotgun (WGS) entry which is preliminary data.</text>
</comment>
<dbReference type="AlphaFoldDB" id="A0AAD8IWJ6"/>
<sequence length="116" mass="13118">MATTYLPFRATTVRSCAAFRNHESSPTQKTSNSKWWAPLFSWSSEPDYLNSSELSTKADAKSDSEPIKSRITPGSFTEEKARKLRLMTKDTAFHDAMYHSVIASRLAFDCDDRSDV</sequence>
<organism evidence="2 3">
    <name type="scientific">Heracleum sosnowskyi</name>
    <dbReference type="NCBI Taxonomy" id="360622"/>
    <lineage>
        <taxon>Eukaryota</taxon>
        <taxon>Viridiplantae</taxon>
        <taxon>Streptophyta</taxon>
        <taxon>Embryophyta</taxon>
        <taxon>Tracheophyta</taxon>
        <taxon>Spermatophyta</taxon>
        <taxon>Magnoliopsida</taxon>
        <taxon>eudicotyledons</taxon>
        <taxon>Gunneridae</taxon>
        <taxon>Pentapetalae</taxon>
        <taxon>asterids</taxon>
        <taxon>campanulids</taxon>
        <taxon>Apiales</taxon>
        <taxon>Apiaceae</taxon>
        <taxon>Apioideae</taxon>
        <taxon>apioid superclade</taxon>
        <taxon>Tordylieae</taxon>
        <taxon>Tordyliinae</taxon>
        <taxon>Heracleum</taxon>
    </lineage>
</organism>
<reference evidence="2" key="1">
    <citation type="submission" date="2023-02" db="EMBL/GenBank/DDBJ databases">
        <title>Genome of toxic invasive species Heracleum sosnowskyi carries increased number of genes despite the absence of recent whole-genome duplications.</title>
        <authorList>
            <person name="Schelkunov M."/>
            <person name="Shtratnikova V."/>
            <person name="Makarenko M."/>
            <person name="Klepikova A."/>
            <person name="Omelchenko D."/>
            <person name="Novikova G."/>
            <person name="Obukhova E."/>
            <person name="Bogdanov V."/>
            <person name="Penin A."/>
            <person name="Logacheva M."/>
        </authorList>
    </citation>
    <scope>NUCLEOTIDE SEQUENCE</scope>
    <source>
        <strain evidence="2">Hsosn_3</strain>
        <tissue evidence="2">Leaf</tissue>
    </source>
</reference>
<accession>A0AAD8IWJ6</accession>
<evidence type="ECO:0000256" key="1">
    <source>
        <dbReference type="SAM" id="MobiDB-lite"/>
    </source>
</evidence>
<dbReference type="Proteomes" id="UP001237642">
    <property type="component" value="Unassembled WGS sequence"/>
</dbReference>